<keyword evidence="2" id="KW-1185">Reference proteome</keyword>
<protein>
    <submittedName>
        <fullName evidence="1">Uncharacterized protein</fullName>
    </submittedName>
</protein>
<evidence type="ECO:0000313" key="2">
    <source>
        <dbReference type="Proteomes" id="UP001266305"/>
    </source>
</evidence>
<dbReference type="EMBL" id="JASSZA010000011">
    <property type="protein sequence ID" value="KAK2097756.1"/>
    <property type="molecule type" value="Genomic_DNA"/>
</dbReference>
<reference evidence="1 2" key="1">
    <citation type="submission" date="2023-05" db="EMBL/GenBank/DDBJ databases">
        <title>B98-5 Cell Line De Novo Hybrid Assembly: An Optical Mapping Approach.</title>
        <authorList>
            <person name="Kananen K."/>
            <person name="Auerbach J.A."/>
            <person name="Kautto E."/>
            <person name="Blachly J.S."/>
        </authorList>
    </citation>
    <scope>NUCLEOTIDE SEQUENCE [LARGE SCALE GENOMIC DNA]</scope>
    <source>
        <strain evidence="1">B95-8</strain>
        <tissue evidence="1">Cell line</tissue>
    </source>
</reference>
<comment type="caution">
    <text evidence="1">The sequence shown here is derived from an EMBL/GenBank/DDBJ whole genome shotgun (WGS) entry which is preliminary data.</text>
</comment>
<evidence type="ECO:0000313" key="1">
    <source>
        <dbReference type="EMBL" id="KAK2097756.1"/>
    </source>
</evidence>
<feature type="non-terminal residue" evidence="1">
    <location>
        <position position="1"/>
    </location>
</feature>
<organism evidence="1 2">
    <name type="scientific">Saguinus oedipus</name>
    <name type="common">Cotton-top tamarin</name>
    <name type="synonym">Oedipomidas oedipus</name>
    <dbReference type="NCBI Taxonomy" id="9490"/>
    <lineage>
        <taxon>Eukaryota</taxon>
        <taxon>Metazoa</taxon>
        <taxon>Chordata</taxon>
        <taxon>Craniata</taxon>
        <taxon>Vertebrata</taxon>
        <taxon>Euteleostomi</taxon>
        <taxon>Mammalia</taxon>
        <taxon>Eutheria</taxon>
        <taxon>Euarchontoglires</taxon>
        <taxon>Primates</taxon>
        <taxon>Haplorrhini</taxon>
        <taxon>Platyrrhini</taxon>
        <taxon>Cebidae</taxon>
        <taxon>Callitrichinae</taxon>
        <taxon>Saguinus</taxon>
    </lineage>
</organism>
<dbReference type="Proteomes" id="UP001266305">
    <property type="component" value="Unassembled WGS sequence"/>
</dbReference>
<name>A0ABQ9UKZ3_SAGOE</name>
<sequence length="59" mass="6378">LTGQSYLLTKEPQQKENLEAVLAKTEGLGNYSIHLVEVDTQGLSLKLLGTEASTCCPFP</sequence>
<accession>A0ABQ9UKZ3</accession>
<gene>
    <name evidence="1" type="ORF">P7K49_023207</name>
</gene>
<proteinExistence type="predicted"/>